<feature type="compositionally biased region" description="Polar residues" evidence="1">
    <location>
        <begin position="60"/>
        <end position="89"/>
    </location>
</feature>
<accession>A0AAD5W4W2</accession>
<reference evidence="2" key="1">
    <citation type="submission" date="2022-07" db="EMBL/GenBank/DDBJ databases">
        <title>Genome Sequence of Leucocoprinus birnbaumii.</title>
        <authorList>
            <person name="Buettner E."/>
        </authorList>
    </citation>
    <scope>NUCLEOTIDE SEQUENCE</scope>
    <source>
        <strain evidence="2">VT141</strain>
    </source>
</reference>
<feature type="region of interest" description="Disordered" evidence="1">
    <location>
        <begin position="207"/>
        <end position="236"/>
    </location>
</feature>
<evidence type="ECO:0000313" key="2">
    <source>
        <dbReference type="EMBL" id="KAJ3575685.1"/>
    </source>
</evidence>
<name>A0AAD5W4W2_9AGAR</name>
<protein>
    <submittedName>
        <fullName evidence="2">Uncharacterized protein</fullName>
    </submittedName>
</protein>
<feature type="compositionally biased region" description="Basic and acidic residues" evidence="1">
    <location>
        <begin position="32"/>
        <end position="43"/>
    </location>
</feature>
<feature type="region of interest" description="Disordered" evidence="1">
    <location>
        <begin position="20"/>
        <end position="178"/>
    </location>
</feature>
<gene>
    <name evidence="2" type="ORF">NP233_g938</name>
</gene>
<dbReference type="Pfam" id="PF02992">
    <property type="entry name" value="Transposase_21"/>
    <property type="match status" value="1"/>
</dbReference>
<organism evidence="2 3">
    <name type="scientific">Leucocoprinus birnbaumii</name>
    <dbReference type="NCBI Taxonomy" id="56174"/>
    <lineage>
        <taxon>Eukaryota</taxon>
        <taxon>Fungi</taxon>
        <taxon>Dikarya</taxon>
        <taxon>Basidiomycota</taxon>
        <taxon>Agaricomycotina</taxon>
        <taxon>Agaricomycetes</taxon>
        <taxon>Agaricomycetidae</taxon>
        <taxon>Agaricales</taxon>
        <taxon>Agaricineae</taxon>
        <taxon>Agaricaceae</taxon>
        <taxon>Leucocoprinus</taxon>
    </lineage>
</organism>
<feature type="compositionally biased region" description="Low complexity" evidence="1">
    <location>
        <begin position="159"/>
        <end position="173"/>
    </location>
</feature>
<evidence type="ECO:0000256" key="1">
    <source>
        <dbReference type="SAM" id="MobiDB-lite"/>
    </source>
</evidence>
<proteinExistence type="predicted"/>
<sequence length="1073" mass="121927">MPEPGEQQDDKRWCECRRCGGKWTPYSTYTRHQREVEQGKQSDELFNAGRKKRQRRDSPTRQGNPSTSRSTMQGGTRTAQPTPGGSRSTVPLPPLSRNAAEASFHASPYQSASDIPPSPTPHETTPFIHTPSRINSDSDEEEGLEYENLGDEFSQAVFGDPPNGSPDPGGRNDSPSRMAQDRMNMENIPEPTDDELDDLRRMLDISRGDDIEEESDAAVPPPEADRRLQGDGPVDFDDDVRRIEQELEDVVVHRRDLKTAVEFIRLVRTASLDESSLPLSVLQRLRNPAPPSPLSTFDDPGLMLSLHMFLATLNASQAIYSELVVRLSRCFPEFDIYSLYRITKQIELLSGSATMVHDMCPNSCVAFTGPFADLDKCPEPRCGQSRWDSIQLSKGKRVAAKTFSTIAVGPQLQALFANRDSAVSMQYRQQKTRETLEKCRDANGRVKVDLFDDIYSGSEYLRLTSEGKIDDDSILLLLSIDGAQLYEHKASDCWIYVWVVLDMDPSLRYKKRYILPGGFIPGPKKPKNLDSFLFPGLHHISALQKEGLKVWDASKGAVILKHVLILFKTADAPAMALISGQVGHSGAKGCRRYCEVPTRLKPGGNHYYPVLLLPEGDIALLLPDIDLSKHSPYFSQEKYDTNLLTLLRTQTNAQYEDARRETGISKPSIFSGLALQAFGVPGGFPVDIMHLISLNITDLFMALWRGTIKCDAEDNKLSWDWVVLTGRTWKEHGERVAKLRNHLPSTYDRPPRNPAEKLNSGYKATEFNTYFYGYLPALLRGVLPTPYLQNFYKLVRGVRIVLQRRVTRADLMVAHNLFISFLVEFEELYVCRKPYRMHFVRQCMHVLWHLVPETFRYGPPCNFAQWTIERMIGILGSETRLHSNPYANLAKRGILLAMINALLIQYPELNITSHSPRGSISLSNNYTLLRPSDRSLYMPGQRECQALEEYFQFQVDVPRFLRYGCLKLPNGQTTRSAWREDMRKSPRPNRYVKLTEKDQNGTLSPIDTQVLEETYNVLFLCTFTRYETLQVFPVEKIDSIVALLPYNERQFFVVEELGLAPEDFEAYQEDMEQ</sequence>
<comment type="caution">
    <text evidence="2">The sequence shown here is derived from an EMBL/GenBank/DDBJ whole genome shotgun (WGS) entry which is preliminary data.</text>
</comment>
<dbReference type="PANTHER" id="PTHR46579">
    <property type="entry name" value="F5/8 TYPE C DOMAIN-CONTAINING PROTEIN-RELATED"/>
    <property type="match status" value="1"/>
</dbReference>
<dbReference type="InterPro" id="IPR004242">
    <property type="entry name" value="Transposase_21"/>
</dbReference>
<dbReference type="AlphaFoldDB" id="A0AAD5W4W2"/>
<dbReference type="Proteomes" id="UP001213000">
    <property type="component" value="Unassembled WGS sequence"/>
</dbReference>
<dbReference type="EMBL" id="JANIEX010000030">
    <property type="protein sequence ID" value="KAJ3575685.1"/>
    <property type="molecule type" value="Genomic_DNA"/>
</dbReference>
<feature type="compositionally biased region" description="Acidic residues" evidence="1">
    <location>
        <begin position="137"/>
        <end position="150"/>
    </location>
</feature>
<evidence type="ECO:0000313" key="3">
    <source>
        <dbReference type="Proteomes" id="UP001213000"/>
    </source>
</evidence>
<keyword evidence="3" id="KW-1185">Reference proteome</keyword>
<dbReference type="PANTHER" id="PTHR46579:SF1">
    <property type="entry name" value="F5_8 TYPE C DOMAIN-CONTAINING PROTEIN"/>
    <property type="match status" value="1"/>
</dbReference>